<proteinExistence type="predicted"/>
<dbReference type="AlphaFoldDB" id="A0A7X6DT59"/>
<reference evidence="1 2" key="1">
    <citation type="journal article" date="2020" name="Nature">
        <title>Bacterial chemolithoautotrophy via manganese oxidation.</title>
        <authorList>
            <person name="Yu H."/>
            <person name="Leadbetter J.R."/>
        </authorList>
    </citation>
    <scope>NUCLEOTIDE SEQUENCE [LARGE SCALE GENOMIC DNA]</scope>
    <source>
        <strain evidence="1 2">Mn-1</strain>
    </source>
</reference>
<comment type="caution">
    <text evidence="1">The sequence shown here is derived from an EMBL/GenBank/DDBJ whole genome shotgun (WGS) entry which is preliminary data.</text>
</comment>
<gene>
    <name evidence="1" type="ORF">MNODULE_19060</name>
</gene>
<evidence type="ECO:0000313" key="1">
    <source>
        <dbReference type="EMBL" id="NKE72855.1"/>
    </source>
</evidence>
<evidence type="ECO:0000313" key="2">
    <source>
        <dbReference type="Proteomes" id="UP000534783"/>
    </source>
</evidence>
<dbReference type="RefSeq" id="WP_168062792.1">
    <property type="nucleotide sequence ID" value="NZ_VTOW01000004.1"/>
</dbReference>
<dbReference type="EMBL" id="VTOW01000004">
    <property type="protein sequence ID" value="NKE72855.1"/>
    <property type="molecule type" value="Genomic_DNA"/>
</dbReference>
<dbReference type="Proteomes" id="UP000534783">
    <property type="component" value="Unassembled WGS sequence"/>
</dbReference>
<sequence>MMRHERKTSFKLYLNPGYEEDRAIHAWLLAIPNRKRSGKIREALLSVLKDNPPPDHFLISFQFRLNPKRETDRQILLWLSGVPKRMRSQRMKGLLLKVIQPIPSPRKSNPPQPGIGQAARRVIGSIFKPDLE</sequence>
<protein>
    <submittedName>
        <fullName evidence="1">Uncharacterized protein</fullName>
    </submittedName>
</protein>
<keyword evidence="2" id="KW-1185">Reference proteome</keyword>
<name>A0A7X6DT59_9BACT</name>
<accession>A0A7X6DT59</accession>
<organism evidence="1 2">
    <name type="scientific">Candidatus Manganitrophus noduliformans</name>
    <dbReference type="NCBI Taxonomy" id="2606439"/>
    <lineage>
        <taxon>Bacteria</taxon>
        <taxon>Pseudomonadati</taxon>
        <taxon>Nitrospirota</taxon>
        <taxon>Nitrospiria</taxon>
        <taxon>Candidatus Troglogloeales</taxon>
        <taxon>Candidatus Manganitrophaceae</taxon>
        <taxon>Candidatus Manganitrophus</taxon>
    </lineage>
</organism>